<dbReference type="RefSeq" id="WP_167237541.1">
    <property type="nucleotide sequence ID" value="NZ_WHJF01000032.1"/>
</dbReference>
<reference evidence="1 2" key="1">
    <citation type="submission" date="2019-10" db="EMBL/GenBank/DDBJ databases">
        <title>Taxonomy of Antarctic Massilia spp.: description of Massilia rubra sp. nov., Massilia aquatica sp. nov., Massilia mucilaginosa sp. nov., Massilia frigida sp. nov. isolated from streams, lakes and regoliths.</title>
        <authorList>
            <person name="Holochova P."/>
            <person name="Sedlacek I."/>
            <person name="Kralova S."/>
            <person name="Maslanova I."/>
            <person name="Busse H.-J."/>
            <person name="Stankova E."/>
            <person name="Vrbovska V."/>
            <person name="Kovarovic V."/>
            <person name="Bartak M."/>
            <person name="Svec P."/>
            <person name="Pantucek R."/>
        </authorList>
    </citation>
    <scope>NUCLEOTIDE SEQUENCE [LARGE SCALE GENOMIC DNA]</scope>
    <source>
        <strain evidence="1 2">CCM 8694</strain>
    </source>
</reference>
<dbReference type="Proteomes" id="UP000610594">
    <property type="component" value="Unassembled WGS sequence"/>
</dbReference>
<evidence type="ECO:0000313" key="1">
    <source>
        <dbReference type="EMBL" id="NHZ63435.1"/>
    </source>
</evidence>
<gene>
    <name evidence="1" type="ORF">F1735_14150</name>
</gene>
<name>A0ABX0MKW2_9BURK</name>
<evidence type="ECO:0000313" key="2">
    <source>
        <dbReference type="Proteomes" id="UP000610594"/>
    </source>
</evidence>
<protein>
    <submittedName>
        <fullName evidence="1">Uncharacterized protein</fullName>
    </submittedName>
</protein>
<dbReference type="EMBL" id="WHJF01000032">
    <property type="protein sequence ID" value="NHZ63435.1"/>
    <property type="molecule type" value="Genomic_DNA"/>
</dbReference>
<accession>A0ABX0MKW2</accession>
<sequence length="68" mass="6974">MTAVGVPRAHWAGMFAEKGFPALTVDAFCDMFDGFNSGHIAFDGSGETVRGTVGLDAALAACLAPRIG</sequence>
<proteinExistence type="predicted"/>
<organism evidence="1 2">
    <name type="scientific">Massilia genomosp. 1</name>
    <dbReference type="NCBI Taxonomy" id="2609280"/>
    <lineage>
        <taxon>Bacteria</taxon>
        <taxon>Pseudomonadati</taxon>
        <taxon>Pseudomonadota</taxon>
        <taxon>Betaproteobacteria</taxon>
        <taxon>Burkholderiales</taxon>
        <taxon>Oxalobacteraceae</taxon>
        <taxon>Telluria group</taxon>
        <taxon>Massilia</taxon>
    </lineage>
</organism>
<comment type="caution">
    <text evidence="1">The sequence shown here is derived from an EMBL/GenBank/DDBJ whole genome shotgun (WGS) entry which is preliminary data.</text>
</comment>
<keyword evidence="2" id="KW-1185">Reference proteome</keyword>